<dbReference type="EMBL" id="JABFOF010000001">
    <property type="protein sequence ID" value="KAG2407255.1"/>
    <property type="molecule type" value="Genomic_DNA"/>
</dbReference>
<sequence>MKTQADLGSFGQQKSLWNLSSEPQQLCQYKFYPTYLTAKAIQMKVEDIKCNEAASRFTVENRTEFQQRGLVGTPQYFSPTISVRMNQLEDPYHCLQCYAGKSIIELPRLMLFLSAMYKSKLMYLCKL</sequence>
<evidence type="ECO:0000313" key="1">
    <source>
        <dbReference type="EMBL" id="KAG2407255.1"/>
    </source>
</evidence>
<evidence type="ECO:0000313" key="2">
    <source>
        <dbReference type="Proteomes" id="UP000743370"/>
    </source>
</evidence>
<accession>A0A8T0LB56</accession>
<comment type="caution">
    <text evidence="1">The sequence shown here is derived from an EMBL/GenBank/DDBJ whole genome shotgun (WGS) entry which is preliminary data.</text>
</comment>
<reference evidence="1 2" key="1">
    <citation type="submission" date="2020-05" db="EMBL/GenBank/DDBJ databases">
        <title>Vigna angularis (adzuki bean) Var. LongXiaoDou No. 4 denovo assembly.</title>
        <authorList>
            <person name="Xiang H."/>
        </authorList>
    </citation>
    <scope>NUCLEOTIDE SEQUENCE [LARGE SCALE GENOMIC DNA]</scope>
    <source>
        <tissue evidence="1">Leaf</tissue>
    </source>
</reference>
<organism evidence="1 2">
    <name type="scientific">Phaseolus angularis</name>
    <name type="common">Azuki bean</name>
    <name type="synonym">Vigna angularis</name>
    <dbReference type="NCBI Taxonomy" id="3914"/>
    <lineage>
        <taxon>Eukaryota</taxon>
        <taxon>Viridiplantae</taxon>
        <taxon>Streptophyta</taxon>
        <taxon>Embryophyta</taxon>
        <taxon>Tracheophyta</taxon>
        <taxon>Spermatophyta</taxon>
        <taxon>Magnoliopsida</taxon>
        <taxon>eudicotyledons</taxon>
        <taxon>Gunneridae</taxon>
        <taxon>Pentapetalae</taxon>
        <taxon>rosids</taxon>
        <taxon>fabids</taxon>
        <taxon>Fabales</taxon>
        <taxon>Fabaceae</taxon>
        <taxon>Papilionoideae</taxon>
        <taxon>50 kb inversion clade</taxon>
        <taxon>NPAAA clade</taxon>
        <taxon>indigoferoid/millettioid clade</taxon>
        <taxon>Phaseoleae</taxon>
        <taxon>Vigna</taxon>
    </lineage>
</organism>
<name>A0A8T0LB56_PHAAN</name>
<dbReference type="Proteomes" id="UP000743370">
    <property type="component" value="Unassembled WGS sequence"/>
</dbReference>
<protein>
    <submittedName>
        <fullName evidence="1">Uncharacterized protein</fullName>
    </submittedName>
</protein>
<gene>
    <name evidence="1" type="ORF">HKW66_Vig0020770</name>
</gene>
<dbReference type="AlphaFoldDB" id="A0A8T0LB56"/>
<proteinExistence type="predicted"/>